<name>A0ABX8RJD4_9CLOT</name>
<dbReference type="InterPro" id="IPR000551">
    <property type="entry name" value="MerR-type_HTH_dom"/>
</dbReference>
<proteinExistence type="predicted"/>
<dbReference type="Pfam" id="PF00376">
    <property type="entry name" value="MerR"/>
    <property type="match status" value="1"/>
</dbReference>
<sequence length="48" mass="5758">MIEEVLYSKLVGKSEQTLRNWDKNGKLKSHYKSTNGYRYYAKEQMNNN</sequence>
<reference evidence="2" key="1">
    <citation type="submission" date="2021-07" db="EMBL/GenBank/DDBJ databases">
        <title>Complete genome sequence of Crassaminicella sp. 143-21, isolated from a deep-sea hydrothermal vent.</title>
        <authorList>
            <person name="Li X."/>
        </authorList>
    </citation>
    <scope>NUCLEOTIDE SEQUENCE</scope>
    <source>
        <strain evidence="2">143-21</strain>
    </source>
</reference>
<organism evidence="2 3">
    <name type="scientific">Crassaminicella indica</name>
    <dbReference type="NCBI Taxonomy" id="2855394"/>
    <lineage>
        <taxon>Bacteria</taxon>
        <taxon>Bacillati</taxon>
        <taxon>Bacillota</taxon>
        <taxon>Clostridia</taxon>
        <taxon>Eubacteriales</taxon>
        <taxon>Clostridiaceae</taxon>
        <taxon>Crassaminicella</taxon>
    </lineage>
</organism>
<keyword evidence="2" id="KW-0238">DNA-binding</keyword>
<dbReference type="Proteomes" id="UP000886818">
    <property type="component" value="Chromosome"/>
</dbReference>
<feature type="domain" description="HTH merR-type" evidence="1">
    <location>
        <begin position="8"/>
        <end position="40"/>
    </location>
</feature>
<evidence type="ECO:0000259" key="1">
    <source>
        <dbReference type="Pfam" id="PF00376"/>
    </source>
</evidence>
<dbReference type="EMBL" id="CP078093">
    <property type="protein sequence ID" value="QXM07011.1"/>
    <property type="molecule type" value="Genomic_DNA"/>
</dbReference>
<gene>
    <name evidence="2" type="ORF">KVH43_04655</name>
</gene>
<keyword evidence="3" id="KW-1185">Reference proteome</keyword>
<accession>A0ABX8RJD4</accession>
<evidence type="ECO:0000313" key="2">
    <source>
        <dbReference type="EMBL" id="QXM07011.1"/>
    </source>
</evidence>
<dbReference type="GO" id="GO:0003677">
    <property type="term" value="F:DNA binding"/>
    <property type="evidence" value="ECO:0007669"/>
    <property type="project" value="UniProtKB-KW"/>
</dbReference>
<dbReference type="RefSeq" id="WP_218283702.1">
    <property type="nucleotide sequence ID" value="NZ_CP078093.1"/>
</dbReference>
<protein>
    <submittedName>
        <fullName evidence="2">MerR family DNA-binding transcriptional regulator</fullName>
    </submittedName>
</protein>
<evidence type="ECO:0000313" key="3">
    <source>
        <dbReference type="Proteomes" id="UP000886818"/>
    </source>
</evidence>